<accession>S8DP08</accession>
<protein>
    <submittedName>
        <fullName evidence="1">Uncharacterized protein</fullName>
    </submittedName>
</protein>
<proteinExistence type="predicted"/>
<reference evidence="1 2" key="1">
    <citation type="journal article" date="2013" name="BMC Genomics">
        <title>The miniature genome of a carnivorous plant Genlisea aurea contains a low number of genes and short non-coding sequences.</title>
        <authorList>
            <person name="Leushkin E.V."/>
            <person name="Sutormin R.A."/>
            <person name="Nabieva E.R."/>
            <person name="Penin A.A."/>
            <person name="Kondrashov A.S."/>
            <person name="Logacheva M.D."/>
        </authorList>
    </citation>
    <scope>NUCLEOTIDE SEQUENCE [LARGE SCALE GENOMIC DNA]</scope>
</reference>
<evidence type="ECO:0000313" key="2">
    <source>
        <dbReference type="Proteomes" id="UP000015453"/>
    </source>
</evidence>
<evidence type="ECO:0000313" key="1">
    <source>
        <dbReference type="EMBL" id="EPS61427.1"/>
    </source>
</evidence>
<gene>
    <name evidence="1" type="ORF">M569_13370</name>
</gene>
<dbReference type="EMBL" id="AUSU01006859">
    <property type="protein sequence ID" value="EPS61427.1"/>
    <property type="molecule type" value="Genomic_DNA"/>
</dbReference>
<dbReference type="AlphaFoldDB" id="S8DP08"/>
<comment type="caution">
    <text evidence="1">The sequence shown here is derived from an EMBL/GenBank/DDBJ whole genome shotgun (WGS) entry which is preliminary data.</text>
</comment>
<name>S8DP08_9LAMI</name>
<dbReference type="Proteomes" id="UP000015453">
    <property type="component" value="Unassembled WGS sequence"/>
</dbReference>
<sequence>MAVKDWVRDGTCYYVATPVNSEDVMMIPLLVAMSLHSFDQTTAGGASARLFDQMMGRPSMDPYDNAIKLSTQLVDVVRKMSDLGEISNGGFLFDQYYHEFIEPLVNHFRWEPSPESVER</sequence>
<organism evidence="1 2">
    <name type="scientific">Genlisea aurea</name>
    <dbReference type="NCBI Taxonomy" id="192259"/>
    <lineage>
        <taxon>Eukaryota</taxon>
        <taxon>Viridiplantae</taxon>
        <taxon>Streptophyta</taxon>
        <taxon>Embryophyta</taxon>
        <taxon>Tracheophyta</taxon>
        <taxon>Spermatophyta</taxon>
        <taxon>Magnoliopsida</taxon>
        <taxon>eudicotyledons</taxon>
        <taxon>Gunneridae</taxon>
        <taxon>Pentapetalae</taxon>
        <taxon>asterids</taxon>
        <taxon>lamiids</taxon>
        <taxon>Lamiales</taxon>
        <taxon>Lentibulariaceae</taxon>
        <taxon>Genlisea</taxon>
    </lineage>
</organism>
<keyword evidence="2" id="KW-1185">Reference proteome</keyword>